<dbReference type="AlphaFoldDB" id="A0A9W8NMD1"/>
<dbReference type="PANTHER" id="PTHR33048:SF134">
    <property type="entry name" value="INTEGRAL MEMBRANE PROTEIN"/>
    <property type="match status" value="1"/>
</dbReference>
<feature type="transmembrane region" description="Helical" evidence="7">
    <location>
        <begin position="51"/>
        <end position="71"/>
    </location>
</feature>
<protein>
    <recommendedName>
        <fullName evidence="8">Rhodopsin domain-containing protein</fullName>
    </recommendedName>
</protein>
<evidence type="ECO:0000256" key="3">
    <source>
        <dbReference type="ARBA" id="ARBA00022989"/>
    </source>
</evidence>
<feature type="transmembrane region" description="Helical" evidence="7">
    <location>
        <begin position="223"/>
        <end position="244"/>
    </location>
</feature>
<dbReference type="Pfam" id="PF20684">
    <property type="entry name" value="Fung_rhodopsin"/>
    <property type="match status" value="1"/>
</dbReference>
<feature type="compositionally biased region" description="Polar residues" evidence="6">
    <location>
        <begin position="304"/>
        <end position="316"/>
    </location>
</feature>
<feature type="transmembrane region" description="Helical" evidence="7">
    <location>
        <begin position="17"/>
        <end position="39"/>
    </location>
</feature>
<feature type="region of interest" description="Disordered" evidence="6">
    <location>
        <begin position="334"/>
        <end position="372"/>
    </location>
</feature>
<organism evidence="9 10">
    <name type="scientific">Xylaria arbuscula</name>
    <dbReference type="NCBI Taxonomy" id="114810"/>
    <lineage>
        <taxon>Eukaryota</taxon>
        <taxon>Fungi</taxon>
        <taxon>Dikarya</taxon>
        <taxon>Ascomycota</taxon>
        <taxon>Pezizomycotina</taxon>
        <taxon>Sordariomycetes</taxon>
        <taxon>Xylariomycetidae</taxon>
        <taxon>Xylariales</taxon>
        <taxon>Xylariaceae</taxon>
        <taxon>Xylaria</taxon>
    </lineage>
</organism>
<reference evidence="9" key="1">
    <citation type="submission" date="2022-07" db="EMBL/GenBank/DDBJ databases">
        <title>Genome Sequence of Xylaria arbuscula.</title>
        <authorList>
            <person name="Buettner E."/>
        </authorList>
    </citation>
    <scope>NUCLEOTIDE SEQUENCE</scope>
    <source>
        <strain evidence="9">VT107</strain>
    </source>
</reference>
<evidence type="ECO:0000256" key="1">
    <source>
        <dbReference type="ARBA" id="ARBA00004141"/>
    </source>
</evidence>
<dbReference type="PANTHER" id="PTHR33048">
    <property type="entry name" value="PTH11-LIKE INTEGRAL MEMBRANE PROTEIN (AFU_ORTHOLOGUE AFUA_5G11245)"/>
    <property type="match status" value="1"/>
</dbReference>
<dbReference type="EMBL" id="JANPWZ010000132">
    <property type="protein sequence ID" value="KAJ3579102.1"/>
    <property type="molecule type" value="Genomic_DNA"/>
</dbReference>
<feature type="transmembrane region" description="Helical" evidence="7">
    <location>
        <begin position="103"/>
        <end position="124"/>
    </location>
</feature>
<feature type="transmembrane region" description="Helical" evidence="7">
    <location>
        <begin position="133"/>
        <end position="153"/>
    </location>
</feature>
<evidence type="ECO:0000256" key="5">
    <source>
        <dbReference type="ARBA" id="ARBA00038359"/>
    </source>
</evidence>
<feature type="domain" description="Rhodopsin" evidence="8">
    <location>
        <begin position="35"/>
        <end position="291"/>
    </location>
</feature>
<dbReference type="OrthoDB" id="5391602at2759"/>
<dbReference type="InterPro" id="IPR052337">
    <property type="entry name" value="SAT4-like"/>
</dbReference>
<evidence type="ECO:0000259" key="8">
    <source>
        <dbReference type="Pfam" id="PF20684"/>
    </source>
</evidence>
<sequence length="372" mass="41001">MSNPYYTPSYNPYPSSVLIGTAILFIIIPVAAVTVRFYARLTTAARLGIDDWLVIPAVVLCVAIAIVQLIAATAGGLGSHQQLDEQGLPGHTSQLYIYEKTRYAYEVIGAAGLCFIKLSVLFFFRRIFRVRAFILINNVVIGLTAAWGISYLFALAFQCPDPSLLWNKLESEYALVGCVNVLPLYLSFAFSDLILDVIIFILPVPHLYNLVMPTRQKIGVASIFFLGSLVVSIGIVRTIIYVWVVDFASNRPLLWFGDLTWYSSGVLFWHLAENAVGVLCACMPSFAPLIKSKIGGTTKSKSSRNANTSGSSNKMTPQPLPYYERIDDESLLHRPGSGPDEHGYEAHALGPIHRGGNDPRDDYGYNARIHAT</sequence>
<keyword evidence="4 7" id="KW-0472">Membrane</keyword>
<feature type="region of interest" description="Disordered" evidence="6">
    <location>
        <begin position="295"/>
        <end position="320"/>
    </location>
</feature>
<comment type="subcellular location">
    <subcellularLocation>
        <location evidence="1">Membrane</location>
        <topology evidence="1">Multi-pass membrane protein</topology>
    </subcellularLocation>
</comment>
<dbReference type="VEuPathDB" id="FungiDB:F4678DRAFT_195822"/>
<keyword evidence="10" id="KW-1185">Reference proteome</keyword>
<feature type="transmembrane region" description="Helical" evidence="7">
    <location>
        <begin position="267"/>
        <end position="290"/>
    </location>
</feature>
<accession>A0A9W8NMD1</accession>
<proteinExistence type="inferred from homology"/>
<evidence type="ECO:0000256" key="7">
    <source>
        <dbReference type="SAM" id="Phobius"/>
    </source>
</evidence>
<keyword evidence="3 7" id="KW-1133">Transmembrane helix</keyword>
<evidence type="ECO:0000256" key="4">
    <source>
        <dbReference type="ARBA" id="ARBA00023136"/>
    </source>
</evidence>
<dbReference type="GO" id="GO:0016020">
    <property type="term" value="C:membrane"/>
    <property type="evidence" value="ECO:0007669"/>
    <property type="project" value="UniProtKB-SubCell"/>
</dbReference>
<name>A0A9W8NMD1_9PEZI</name>
<gene>
    <name evidence="9" type="ORF">NPX13_g1463</name>
</gene>
<evidence type="ECO:0000256" key="2">
    <source>
        <dbReference type="ARBA" id="ARBA00022692"/>
    </source>
</evidence>
<dbReference type="InterPro" id="IPR049326">
    <property type="entry name" value="Rhodopsin_dom_fungi"/>
</dbReference>
<dbReference type="Proteomes" id="UP001148614">
    <property type="component" value="Unassembled WGS sequence"/>
</dbReference>
<evidence type="ECO:0000313" key="9">
    <source>
        <dbReference type="EMBL" id="KAJ3579102.1"/>
    </source>
</evidence>
<comment type="similarity">
    <text evidence="5">Belongs to the SAT4 family.</text>
</comment>
<keyword evidence="2 7" id="KW-0812">Transmembrane</keyword>
<comment type="caution">
    <text evidence="9">The sequence shown here is derived from an EMBL/GenBank/DDBJ whole genome shotgun (WGS) entry which is preliminary data.</text>
</comment>
<evidence type="ECO:0000313" key="10">
    <source>
        <dbReference type="Proteomes" id="UP001148614"/>
    </source>
</evidence>
<evidence type="ECO:0000256" key="6">
    <source>
        <dbReference type="SAM" id="MobiDB-lite"/>
    </source>
</evidence>
<feature type="transmembrane region" description="Helical" evidence="7">
    <location>
        <begin position="173"/>
        <end position="202"/>
    </location>
</feature>